<dbReference type="GeneID" id="24782825"/>
<keyword evidence="1" id="KW-0812">Transmembrane</keyword>
<dbReference type="RefSeq" id="WP_048065287.1">
    <property type="nucleotide sequence ID" value="NZ_DUJU01000098.1"/>
</dbReference>
<dbReference type="EMBL" id="DUJU01000098">
    <property type="protein sequence ID" value="HIH94068.1"/>
    <property type="molecule type" value="Genomic_DNA"/>
</dbReference>
<proteinExistence type="predicted"/>
<reference evidence="2" key="1">
    <citation type="journal article" date="2020" name="bioRxiv">
        <title>A rank-normalized archaeal taxonomy based on genome phylogeny resolves widespread incomplete and uneven classifications.</title>
        <authorList>
            <person name="Rinke C."/>
            <person name="Chuvochina M."/>
            <person name="Mussig A.J."/>
            <person name="Chaumeil P.-A."/>
            <person name="Waite D.W."/>
            <person name="Whitman W.B."/>
            <person name="Parks D.H."/>
            <person name="Hugenholtz P."/>
        </authorList>
    </citation>
    <scope>NUCLEOTIDE SEQUENCE</scope>
    <source>
        <strain evidence="2">UBA8876</strain>
    </source>
</reference>
<feature type="transmembrane region" description="Helical" evidence="1">
    <location>
        <begin position="30"/>
        <end position="49"/>
    </location>
</feature>
<keyword evidence="1" id="KW-1133">Transmembrane helix</keyword>
<gene>
    <name evidence="2" type="ORF">HA338_08500</name>
</gene>
<protein>
    <submittedName>
        <fullName evidence="2">Uncharacterized protein</fullName>
    </submittedName>
</protein>
<organism evidence="2 3">
    <name type="scientific">Methanosarcina acetivorans</name>
    <dbReference type="NCBI Taxonomy" id="2214"/>
    <lineage>
        <taxon>Archaea</taxon>
        <taxon>Methanobacteriati</taxon>
        <taxon>Methanobacteriota</taxon>
        <taxon>Stenosarchaea group</taxon>
        <taxon>Methanomicrobia</taxon>
        <taxon>Methanosarcinales</taxon>
        <taxon>Methanosarcinaceae</taxon>
        <taxon>Methanosarcina</taxon>
    </lineage>
</organism>
<accession>A0A832W8H7</accession>
<name>A0A832W8H7_9EURY</name>
<evidence type="ECO:0000256" key="1">
    <source>
        <dbReference type="SAM" id="Phobius"/>
    </source>
</evidence>
<keyword evidence="1" id="KW-0472">Membrane</keyword>
<sequence length="59" mass="6546">MKVAECPENTEITKTENDATDNVKDKIMSILGALIFILMIIFFAEIIYYDVPIVGPVGP</sequence>
<dbReference type="AlphaFoldDB" id="A0A832W8H7"/>
<evidence type="ECO:0000313" key="2">
    <source>
        <dbReference type="EMBL" id="HIH94068.1"/>
    </source>
</evidence>
<evidence type="ECO:0000313" key="3">
    <source>
        <dbReference type="Proteomes" id="UP000600774"/>
    </source>
</evidence>
<dbReference type="Proteomes" id="UP000600774">
    <property type="component" value="Unassembled WGS sequence"/>
</dbReference>
<comment type="caution">
    <text evidence="2">The sequence shown here is derived from an EMBL/GenBank/DDBJ whole genome shotgun (WGS) entry which is preliminary data.</text>
</comment>